<keyword evidence="3" id="KW-1185">Reference proteome</keyword>
<evidence type="ECO:0000313" key="3">
    <source>
        <dbReference type="Proteomes" id="UP000053477"/>
    </source>
</evidence>
<accession>A0A0H2R251</accession>
<dbReference type="InParanoid" id="A0A0H2R251"/>
<protein>
    <submittedName>
        <fullName evidence="2">Uncharacterized protein</fullName>
    </submittedName>
</protein>
<proteinExistence type="predicted"/>
<keyword evidence="1" id="KW-0472">Membrane</keyword>
<dbReference type="AlphaFoldDB" id="A0A0H2R251"/>
<feature type="transmembrane region" description="Helical" evidence="1">
    <location>
        <begin position="48"/>
        <end position="65"/>
    </location>
</feature>
<organism evidence="2 3">
    <name type="scientific">Schizopora paradoxa</name>
    <dbReference type="NCBI Taxonomy" id="27342"/>
    <lineage>
        <taxon>Eukaryota</taxon>
        <taxon>Fungi</taxon>
        <taxon>Dikarya</taxon>
        <taxon>Basidiomycota</taxon>
        <taxon>Agaricomycotina</taxon>
        <taxon>Agaricomycetes</taxon>
        <taxon>Hymenochaetales</taxon>
        <taxon>Schizoporaceae</taxon>
        <taxon>Schizopora</taxon>
    </lineage>
</organism>
<evidence type="ECO:0000313" key="2">
    <source>
        <dbReference type="EMBL" id="KLO05850.1"/>
    </source>
</evidence>
<name>A0A0H2R251_9AGAM</name>
<dbReference type="Proteomes" id="UP000053477">
    <property type="component" value="Unassembled WGS sequence"/>
</dbReference>
<keyword evidence="1" id="KW-1133">Transmembrane helix</keyword>
<dbReference type="EMBL" id="KQ086261">
    <property type="protein sequence ID" value="KLO05850.1"/>
    <property type="molecule type" value="Genomic_DNA"/>
</dbReference>
<keyword evidence="1" id="KW-0812">Transmembrane</keyword>
<sequence length="347" mass="39783">MAPVLLLLLFPRIRTCFLRRHRHTASLFTHHPLHRCRHHPRPRHSCSWFAPSVLILLYIVPIFLFSKKKWKEVILGYYVINELNMLALWDYLFGRARISFASSLAVRPRIGTASSSSSPITTQFILRRLYTIRLLVKHPPRSPRPSGRLSSLKVASSLSNAFAVLPRRRSTLRRSTSFLLPTSTSSIAMALARALWAPHSSVSESAGSPSTTGVDVEGLFKLPSEAYFPHHCIPSYVLRVFRVRVRALWHVMHRRDWESRRFIRLSQRARLDSTRLVEDPATAMGFNIWGPFRFEFEVFAGTGRTIRKGTVWTCRCGVGSLKDWRPRIIVIVTLGSVFTHTTKFKPS</sequence>
<reference evidence="2 3" key="1">
    <citation type="submission" date="2015-04" db="EMBL/GenBank/DDBJ databases">
        <title>Complete genome sequence of Schizopora paradoxa KUC8140, a cosmopolitan wood degrader in East Asia.</title>
        <authorList>
            <consortium name="DOE Joint Genome Institute"/>
            <person name="Min B."/>
            <person name="Park H."/>
            <person name="Jang Y."/>
            <person name="Kim J.-J."/>
            <person name="Kim K.H."/>
            <person name="Pangilinan J."/>
            <person name="Lipzen A."/>
            <person name="Riley R."/>
            <person name="Grigoriev I.V."/>
            <person name="Spatafora J.W."/>
            <person name="Choi I.-G."/>
        </authorList>
    </citation>
    <scope>NUCLEOTIDE SEQUENCE [LARGE SCALE GENOMIC DNA]</scope>
    <source>
        <strain evidence="2 3">KUC8140</strain>
    </source>
</reference>
<gene>
    <name evidence="2" type="ORF">SCHPADRAFT_709984</name>
</gene>
<evidence type="ECO:0000256" key="1">
    <source>
        <dbReference type="SAM" id="Phobius"/>
    </source>
</evidence>